<feature type="transmembrane region" description="Helical" evidence="1">
    <location>
        <begin position="139"/>
        <end position="156"/>
    </location>
</feature>
<feature type="transmembrane region" description="Helical" evidence="1">
    <location>
        <begin position="205"/>
        <end position="225"/>
    </location>
</feature>
<reference evidence="2" key="1">
    <citation type="submission" date="2021-01" db="EMBL/GenBank/DDBJ databases">
        <authorList>
            <person name="Corre E."/>
            <person name="Pelletier E."/>
            <person name="Niang G."/>
            <person name="Scheremetjew M."/>
            <person name="Finn R."/>
            <person name="Kale V."/>
            <person name="Holt S."/>
            <person name="Cochrane G."/>
            <person name="Meng A."/>
            <person name="Brown T."/>
            <person name="Cohen L."/>
        </authorList>
    </citation>
    <scope>NUCLEOTIDE SEQUENCE</scope>
    <source>
        <strain evidence="2">CCMP3278</strain>
    </source>
</reference>
<accession>A0A7S1EPB4</accession>
<proteinExistence type="predicted"/>
<keyword evidence="1" id="KW-0472">Membrane</keyword>
<protein>
    <submittedName>
        <fullName evidence="2">Uncharacterized protein</fullName>
    </submittedName>
</protein>
<feature type="transmembrane region" description="Helical" evidence="1">
    <location>
        <begin position="176"/>
        <end position="193"/>
    </location>
</feature>
<feature type="transmembrane region" description="Helical" evidence="1">
    <location>
        <begin position="70"/>
        <end position="91"/>
    </location>
</feature>
<feature type="transmembrane region" description="Helical" evidence="1">
    <location>
        <begin position="38"/>
        <end position="58"/>
    </location>
</feature>
<evidence type="ECO:0000256" key="1">
    <source>
        <dbReference type="SAM" id="Phobius"/>
    </source>
</evidence>
<dbReference type="EMBL" id="HBFP01000380">
    <property type="protein sequence ID" value="CAD8815902.1"/>
    <property type="molecule type" value="Transcribed_RNA"/>
</dbReference>
<keyword evidence="1" id="KW-0812">Transmembrane</keyword>
<sequence>MVGIVREVIDAMSPTTVMSSSTGTSTGPIDLGLDATRAFHVCLYVLVLEGFLFFAVVTQTKSQEPGAHGGVARAAGLLFLFQSLSAFTLVLSNQLFPSRISMYSSIASVVFIILSSLAAIPASASIAVPEARRRSWKTVAVIAWLAIVLSSAFFLGPMMRASPSLPFISGTFRRQLLGAMIGAMACILLSCIVRMLRPLKGRNGAFVLLLGTGLILIGGILWSQMDPKCDTSSVKDWPSSCPMPRAFDHNVLFVVLLLFGNIFAAEGVLRLMAAGNGSEGYVEIMP</sequence>
<feature type="transmembrane region" description="Helical" evidence="1">
    <location>
        <begin position="251"/>
        <end position="269"/>
    </location>
</feature>
<name>A0A7S1EPB4_9RHOD</name>
<feature type="transmembrane region" description="Helical" evidence="1">
    <location>
        <begin position="103"/>
        <end position="127"/>
    </location>
</feature>
<gene>
    <name evidence="2" type="ORF">TOLI1172_LOCUS290</name>
</gene>
<organism evidence="2">
    <name type="scientific">Timspurckia oligopyrenoides</name>
    <dbReference type="NCBI Taxonomy" id="708627"/>
    <lineage>
        <taxon>Eukaryota</taxon>
        <taxon>Rhodophyta</taxon>
        <taxon>Bangiophyceae</taxon>
        <taxon>Porphyridiales</taxon>
        <taxon>Porphyridiaceae</taxon>
        <taxon>Timspurckia</taxon>
    </lineage>
</organism>
<evidence type="ECO:0000313" key="2">
    <source>
        <dbReference type="EMBL" id="CAD8815902.1"/>
    </source>
</evidence>
<dbReference type="AlphaFoldDB" id="A0A7S1EPB4"/>
<keyword evidence="1" id="KW-1133">Transmembrane helix</keyword>